<feature type="active site" description="Proton acceptor" evidence="5">
    <location>
        <position position="76"/>
    </location>
</feature>
<feature type="binding site" evidence="5">
    <location>
        <position position="118"/>
    </location>
    <ligand>
        <name>shikimate</name>
        <dbReference type="ChEBI" id="CHEBI:36208"/>
    </ligand>
</feature>
<dbReference type="PANTHER" id="PTHR21089:SF1">
    <property type="entry name" value="BIFUNCTIONAL 3-DEHYDROQUINATE DEHYDRATASE_SHIKIMATE DEHYDROGENASE, CHLOROPLASTIC"/>
    <property type="match status" value="1"/>
</dbReference>
<dbReference type="NCBIfam" id="NF009201">
    <property type="entry name" value="PRK12549.1"/>
    <property type="match status" value="1"/>
</dbReference>
<feature type="binding site" evidence="5">
    <location>
        <begin position="20"/>
        <end position="22"/>
    </location>
    <ligand>
        <name>shikimate</name>
        <dbReference type="ChEBI" id="CHEBI:36208"/>
    </ligand>
</feature>
<dbReference type="EMBL" id="QMEY01000002">
    <property type="protein sequence ID" value="RBQ20936.1"/>
    <property type="molecule type" value="Genomic_DNA"/>
</dbReference>
<dbReference type="GO" id="GO:0019632">
    <property type="term" value="P:shikimate metabolic process"/>
    <property type="evidence" value="ECO:0007669"/>
    <property type="project" value="TreeGrafter"/>
</dbReference>
<dbReference type="Gene3D" id="3.40.50.10860">
    <property type="entry name" value="Leucine Dehydrogenase, chain A, domain 1"/>
    <property type="match status" value="1"/>
</dbReference>
<keyword evidence="3 5" id="KW-0057">Aromatic amino acid biosynthesis</keyword>
<reference evidence="9 10" key="1">
    <citation type="submission" date="2018-06" db="EMBL/GenBank/DDBJ databases">
        <title>Sphaerisporangium craniellae sp. nov., isolated from a marine sponge in the South China Sea.</title>
        <authorList>
            <person name="Li L."/>
        </authorList>
    </citation>
    <scope>NUCLEOTIDE SEQUENCE [LARGE SCALE GENOMIC DNA]</scope>
    <source>
        <strain evidence="9 10">LHW63015</strain>
    </source>
</reference>
<comment type="pathway">
    <text evidence="1 5">Metabolic intermediate biosynthesis; chorismate biosynthesis; chorismate from D-erythrose 4-phosphate and phosphoenolpyruvate: step 4/7.</text>
</comment>
<dbReference type="Pfam" id="PF01488">
    <property type="entry name" value="Shikimate_DH"/>
    <property type="match status" value="1"/>
</dbReference>
<dbReference type="SUPFAM" id="SSF53223">
    <property type="entry name" value="Aminoacid dehydrogenase-like, N-terminal domain"/>
    <property type="match status" value="1"/>
</dbReference>
<evidence type="ECO:0000259" key="6">
    <source>
        <dbReference type="Pfam" id="PF01488"/>
    </source>
</evidence>
<feature type="binding site" evidence="5">
    <location>
        <position position="259"/>
    </location>
    <ligand>
        <name>NADP(+)</name>
        <dbReference type="ChEBI" id="CHEBI:58349"/>
    </ligand>
</feature>
<organism evidence="9 10">
    <name type="scientific">Spongiactinospora rosea</name>
    <dbReference type="NCBI Taxonomy" id="2248750"/>
    <lineage>
        <taxon>Bacteria</taxon>
        <taxon>Bacillati</taxon>
        <taxon>Actinomycetota</taxon>
        <taxon>Actinomycetes</taxon>
        <taxon>Streptosporangiales</taxon>
        <taxon>Streptosporangiaceae</taxon>
        <taxon>Spongiactinospora</taxon>
    </lineage>
</organism>
<comment type="similarity">
    <text evidence="5">Belongs to the shikimate dehydrogenase family.</text>
</comment>
<dbReference type="EC" id="1.1.1.25" evidence="2 5"/>
<dbReference type="InterPro" id="IPR013708">
    <property type="entry name" value="Shikimate_DH-bd_N"/>
</dbReference>
<feature type="binding site" evidence="5">
    <location>
        <position position="238"/>
    </location>
    <ligand>
        <name>shikimate</name>
        <dbReference type="ChEBI" id="CHEBI:36208"/>
    </ligand>
</feature>
<dbReference type="GO" id="GO:0009423">
    <property type="term" value="P:chorismate biosynthetic process"/>
    <property type="evidence" value="ECO:0007669"/>
    <property type="project" value="UniProtKB-UniRule"/>
</dbReference>
<dbReference type="AlphaFoldDB" id="A0A366M409"/>
<evidence type="ECO:0000313" key="9">
    <source>
        <dbReference type="EMBL" id="RBQ20936.1"/>
    </source>
</evidence>
<dbReference type="InterPro" id="IPR036291">
    <property type="entry name" value="NAD(P)-bd_dom_sf"/>
</dbReference>
<dbReference type="InterPro" id="IPR046346">
    <property type="entry name" value="Aminoacid_DH-like_N_sf"/>
</dbReference>
<evidence type="ECO:0000259" key="8">
    <source>
        <dbReference type="Pfam" id="PF18317"/>
    </source>
</evidence>
<dbReference type="GO" id="GO:0004764">
    <property type="term" value="F:shikimate 3-dehydrogenase (NADP+) activity"/>
    <property type="evidence" value="ECO:0007669"/>
    <property type="project" value="UniProtKB-UniRule"/>
</dbReference>
<keyword evidence="5 9" id="KW-0560">Oxidoreductase</keyword>
<comment type="caution">
    <text evidence="9">The sequence shown here is derived from an EMBL/GenBank/DDBJ whole genome shotgun (WGS) entry which is preliminary data.</text>
</comment>
<feature type="binding site" evidence="5">
    <location>
        <begin position="142"/>
        <end position="146"/>
    </location>
    <ligand>
        <name>NADP(+)</name>
        <dbReference type="ChEBI" id="CHEBI:58349"/>
    </ligand>
</feature>
<protein>
    <recommendedName>
        <fullName evidence="2 5">Shikimate dehydrogenase (NADP(+))</fullName>
        <shortName evidence="5">SDH</shortName>
        <ecNumber evidence="2 5">1.1.1.25</ecNumber>
    </recommendedName>
</protein>
<evidence type="ECO:0000259" key="7">
    <source>
        <dbReference type="Pfam" id="PF08501"/>
    </source>
</evidence>
<feature type="binding site" evidence="5">
    <location>
        <position position="236"/>
    </location>
    <ligand>
        <name>NADP(+)</name>
        <dbReference type="ChEBI" id="CHEBI:58349"/>
    </ligand>
</feature>
<feature type="domain" description="Shikimate dehydrogenase substrate binding N-terminal" evidence="7">
    <location>
        <begin position="12"/>
        <end position="99"/>
    </location>
</feature>
<keyword evidence="10" id="KW-1185">Reference proteome</keyword>
<feature type="domain" description="SDH C-terminal" evidence="8">
    <location>
        <begin position="261"/>
        <end position="286"/>
    </location>
</feature>
<comment type="caution">
    <text evidence="5">Lacks conserved residue(s) required for the propagation of feature annotation.</text>
</comment>
<dbReference type="InterPro" id="IPR022893">
    <property type="entry name" value="Shikimate_DH_fam"/>
</dbReference>
<dbReference type="InterPro" id="IPR041121">
    <property type="entry name" value="SDH_C"/>
</dbReference>
<keyword evidence="5" id="KW-0521">NADP</keyword>
<dbReference type="PANTHER" id="PTHR21089">
    <property type="entry name" value="SHIKIMATE DEHYDROGENASE"/>
    <property type="match status" value="1"/>
</dbReference>
<keyword evidence="5" id="KW-0028">Amino-acid biosynthesis</keyword>
<dbReference type="GO" id="GO:0050661">
    <property type="term" value="F:NADP binding"/>
    <property type="evidence" value="ECO:0007669"/>
    <property type="project" value="TreeGrafter"/>
</dbReference>
<name>A0A366M409_9ACTN</name>
<evidence type="ECO:0000256" key="5">
    <source>
        <dbReference type="HAMAP-Rule" id="MF_00222"/>
    </source>
</evidence>
<evidence type="ECO:0000256" key="3">
    <source>
        <dbReference type="ARBA" id="ARBA00023141"/>
    </source>
</evidence>
<feature type="domain" description="Quinate/shikimate 5-dehydrogenase/glutamyl-tRNA reductase" evidence="6">
    <location>
        <begin position="137"/>
        <end position="210"/>
    </location>
</feature>
<dbReference type="SUPFAM" id="SSF51735">
    <property type="entry name" value="NAD(P)-binding Rossmann-fold domains"/>
    <property type="match status" value="1"/>
</dbReference>
<sequence>MAEGTHSVLAGLIGAGIQGSLSPALHEHEAEHHGLRLVYRLIDIDELGLGPDRTPDLLAEALRMGYSGLNITHPCKQAVLDHLDELSPEADAIGAVNTVVFDGVRGAGGMRAIGHNTDWAGFARGLTHGLPGAGLGEVVLVGAGGAGAAVAYALLNLGVERLTVADVDPRRAELLARKMDGRFGGSRVHAGLTSDLAALISRADGVVNATPIGMAAHPGVPFSPRLLRSGQWVADLIYAPAETRLLHEAAKLGCRTINGGGMLVHQAAEAFGHFTGLRADAERMLAHYLSRTARPRALTLSSPGYR</sequence>
<evidence type="ECO:0000256" key="2">
    <source>
        <dbReference type="ARBA" id="ARBA00012962"/>
    </source>
</evidence>
<dbReference type="RefSeq" id="WP_113979892.1">
    <property type="nucleotide sequence ID" value="NZ_QMEY01000002.1"/>
</dbReference>
<proteinExistence type="inferred from homology"/>
<dbReference type="Pfam" id="PF18317">
    <property type="entry name" value="SDH_C"/>
    <property type="match status" value="1"/>
</dbReference>
<feature type="binding site" evidence="5">
    <location>
        <position position="266"/>
    </location>
    <ligand>
        <name>shikimate</name>
        <dbReference type="ChEBI" id="CHEBI:36208"/>
    </ligand>
</feature>
<dbReference type="Pfam" id="PF08501">
    <property type="entry name" value="Shikimate_dh_N"/>
    <property type="match status" value="1"/>
</dbReference>
<comment type="catalytic activity">
    <reaction evidence="4 5">
        <text>shikimate + NADP(+) = 3-dehydroshikimate + NADPH + H(+)</text>
        <dbReference type="Rhea" id="RHEA:17737"/>
        <dbReference type="ChEBI" id="CHEBI:15378"/>
        <dbReference type="ChEBI" id="CHEBI:16630"/>
        <dbReference type="ChEBI" id="CHEBI:36208"/>
        <dbReference type="ChEBI" id="CHEBI:57783"/>
        <dbReference type="ChEBI" id="CHEBI:58349"/>
        <dbReference type="EC" id="1.1.1.25"/>
    </reaction>
</comment>
<dbReference type="Gene3D" id="3.40.50.720">
    <property type="entry name" value="NAD(P)-binding Rossmann-like Domain"/>
    <property type="match status" value="1"/>
</dbReference>
<dbReference type="Proteomes" id="UP000253303">
    <property type="component" value="Unassembled WGS sequence"/>
</dbReference>
<dbReference type="UniPathway" id="UPA00053">
    <property type="reaction ID" value="UER00087"/>
</dbReference>
<evidence type="ECO:0000256" key="1">
    <source>
        <dbReference type="ARBA" id="ARBA00004871"/>
    </source>
</evidence>
<dbReference type="GO" id="GO:0009073">
    <property type="term" value="P:aromatic amino acid family biosynthetic process"/>
    <property type="evidence" value="ECO:0007669"/>
    <property type="project" value="UniProtKB-KW"/>
</dbReference>
<feature type="binding site" evidence="5">
    <location>
        <position position="97"/>
    </location>
    <ligand>
        <name>shikimate</name>
        <dbReference type="ChEBI" id="CHEBI:36208"/>
    </ligand>
</feature>
<dbReference type="GO" id="GO:0005829">
    <property type="term" value="C:cytosol"/>
    <property type="evidence" value="ECO:0007669"/>
    <property type="project" value="TreeGrafter"/>
</dbReference>
<dbReference type="GO" id="GO:0008652">
    <property type="term" value="P:amino acid biosynthetic process"/>
    <property type="evidence" value="ECO:0007669"/>
    <property type="project" value="UniProtKB-KW"/>
</dbReference>
<dbReference type="InterPro" id="IPR006151">
    <property type="entry name" value="Shikm_DH/Glu-tRNA_Rdtase"/>
</dbReference>
<dbReference type="CDD" id="cd01065">
    <property type="entry name" value="NAD_bind_Shikimate_DH"/>
    <property type="match status" value="1"/>
</dbReference>
<comment type="subunit">
    <text evidence="5">Homodimer.</text>
</comment>
<feature type="binding site" evidence="5">
    <location>
        <position position="72"/>
    </location>
    <ligand>
        <name>shikimate</name>
        <dbReference type="ChEBI" id="CHEBI:36208"/>
    </ligand>
</feature>
<dbReference type="OrthoDB" id="9776868at2"/>
<dbReference type="HAMAP" id="MF_00222">
    <property type="entry name" value="Shikimate_DH_AroE"/>
    <property type="match status" value="1"/>
</dbReference>
<comment type="function">
    <text evidence="5">Involved in the biosynthesis of the chorismate, which leads to the biosynthesis of aromatic amino acids. Catalyzes the reversible NADPH linked reduction of 3-dehydroshikimate (DHSA) to yield shikimate (SA).</text>
</comment>
<evidence type="ECO:0000256" key="4">
    <source>
        <dbReference type="ARBA" id="ARBA00049442"/>
    </source>
</evidence>
<evidence type="ECO:0000313" key="10">
    <source>
        <dbReference type="Proteomes" id="UP000253303"/>
    </source>
</evidence>
<accession>A0A366M409</accession>
<gene>
    <name evidence="5" type="primary">aroE</name>
    <name evidence="9" type="ORF">DP939_07685</name>
</gene>